<name>A0A3N4ICP4_ASCIM</name>
<evidence type="ECO:0000256" key="1">
    <source>
        <dbReference type="SAM" id="MobiDB-lite"/>
    </source>
</evidence>
<organism evidence="2 3">
    <name type="scientific">Ascobolus immersus RN42</name>
    <dbReference type="NCBI Taxonomy" id="1160509"/>
    <lineage>
        <taxon>Eukaryota</taxon>
        <taxon>Fungi</taxon>
        <taxon>Dikarya</taxon>
        <taxon>Ascomycota</taxon>
        <taxon>Pezizomycotina</taxon>
        <taxon>Pezizomycetes</taxon>
        <taxon>Pezizales</taxon>
        <taxon>Ascobolaceae</taxon>
        <taxon>Ascobolus</taxon>
    </lineage>
</organism>
<dbReference type="EMBL" id="ML119662">
    <property type="protein sequence ID" value="RPA83882.1"/>
    <property type="molecule type" value="Genomic_DNA"/>
</dbReference>
<feature type="region of interest" description="Disordered" evidence="1">
    <location>
        <begin position="16"/>
        <end position="43"/>
    </location>
</feature>
<reference evidence="2 3" key="1">
    <citation type="journal article" date="2018" name="Nat. Ecol. Evol.">
        <title>Pezizomycetes genomes reveal the molecular basis of ectomycorrhizal truffle lifestyle.</title>
        <authorList>
            <person name="Murat C."/>
            <person name="Payen T."/>
            <person name="Noel B."/>
            <person name="Kuo A."/>
            <person name="Morin E."/>
            <person name="Chen J."/>
            <person name="Kohler A."/>
            <person name="Krizsan K."/>
            <person name="Balestrini R."/>
            <person name="Da Silva C."/>
            <person name="Montanini B."/>
            <person name="Hainaut M."/>
            <person name="Levati E."/>
            <person name="Barry K.W."/>
            <person name="Belfiori B."/>
            <person name="Cichocki N."/>
            <person name="Clum A."/>
            <person name="Dockter R.B."/>
            <person name="Fauchery L."/>
            <person name="Guy J."/>
            <person name="Iotti M."/>
            <person name="Le Tacon F."/>
            <person name="Lindquist E.A."/>
            <person name="Lipzen A."/>
            <person name="Malagnac F."/>
            <person name="Mello A."/>
            <person name="Molinier V."/>
            <person name="Miyauchi S."/>
            <person name="Poulain J."/>
            <person name="Riccioni C."/>
            <person name="Rubini A."/>
            <person name="Sitrit Y."/>
            <person name="Splivallo R."/>
            <person name="Traeger S."/>
            <person name="Wang M."/>
            <person name="Zifcakova L."/>
            <person name="Wipf D."/>
            <person name="Zambonelli A."/>
            <person name="Paolocci F."/>
            <person name="Nowrousian M."/>
            <person name="Ottonello S."/>
            <person name="Baldrian P."/>
            <person name="Spatafora J.W."/>
            <person name="Henrissat B."/>
            <person name="Nagy L.G."/>
            <person name="Aury J.M."/>
            <person name="Wincker P."/>
            <person name="Grigoriev I.V."/>
            <person name="Bonfante P."/>
            <person name="Martin F.M."/>
        </authorList>
    </citation>
    <scope>NUCLEOTIDE SEQUENCE [LARGE SCALE GENOMIC DNA]</scope>
    <source>
        <strain evidence="2 3">RN42</strain>
    </source>
</reference>
<dbReference type="AlphaFoldDB" id="A0A3N4ICP4"/>
<feature type="compositionally biased region" description="Low complexity" evidence="1">
    <location>
        <begin position="20"/>
        <end position="35"/>
    </location>
</feature>
<sequence length="389" mass="44201">MFKAVKQSSIHIMNQSSENFTMDTPTTSAFTPTSTRPHSRRCSISSQISDLTLTPRIESSDPIQRAPPAEYREFHTITFTYHLKKDGETLELKKEKVKIKKDEVFTPYEKIVETLEILAKNGQLREIESMIDQEEKDTGRDVMLSFLETANPISHCGRKRFGTVFLEILPAEGSYFQLHVFSNTIGYQPLCSFDEYRAFNVDGRRTNGSGIQDYSTVRAKVLSMRLCQNVQLKSYMDFRSEQLGQPVALQTLRDCSLVFGRNSKQAVYEIHIISPHLHLPASDVGQYLEASPGAFPPGKDVFSISVIAHQDRRPRGSFEILKTLDRLDPAPKTVLMDLKSKKERIKGSELIFTDLEVVSSLFTFWDGPANRKRSGETPLEVVFVEFDEV</sequence>
<dbReference type="Proteomes" id="UP000275078">
    <property type="component" value="Unassembled WGS sequence"/>
</dbReference>
<proteinExistence type="predicted"/>
<keyword evidence="3" id="KW-1185">Reference proteome</keyword>
<evidence type="ECO:0000313" key="2">
    <source>
        <dbReference type="EMBL" id="RPA83882.1"/>
    </source>
</evidence>
<accession>A0A3N4ICP4</accession>
<protein>
    <submittedName>
        <fullName evidence="2">Uncharacterized protein</fullName>
    </submittedName>
</protein>
<evidence type="ECO:0000313" key="3">
    <source>
        <dbReference type="Proteomes" id="UP000275078"/>
    </source>
</evidence>
<gene>
    <name evidence="2" type="ORF">BJ508DRAFT_360213</name>
</gene>